<dbReference type="OrthoDB" id="356798at2"/>
<dbReference type="RefSeq" id="WP_021331329.1">
    <property type="nucleotide sequence ID" value="NZ_AUZJ01000061.1"/>
</dbReference>
<keyword evidence="1" id="KW-0732">Signal</keyword>
<accession>U2MIN9</accession>
<comment type="caution">
    <text evidence="2">The sequence shown here is derived from an EMBL/GenBank/DDBJ whole genome shotgun (WGS) entry which is preliminary data.</text>
</comment>
<feature type="signal peptide" evidence="1">
    <location>
        <begin position="1"/>
        <end position="29"/>
    </location>
</feature>
<sequence length="324" mass="34930">MKLIQKAAFASLVLSASLLLSCKTLVGNAVSTALAGANGKGVPQKKKASAADPMLAITGETDVTLVGEFFPTVLKSYEILQAANPRHIGLMTMTGSLNIMYANAFVQTPAETLPNEEFDRQHEAFERAKLHYLRGRDLCLKALDGRHAGFRAAVLSGDEEAVRKACAKLGMYDVEASYWACAGWLGAFSLDPLSADLLGTIRSPALILERAAFLAPDYNAGAIWELLCNFYMSAPPEFGGDTERGLHCYNEALRASGGKTPGPYVTYAEAICVPAGDRGGFESSLRKALAIDPDADPSSRLMTTIVQKKAKRLLEHASDYFLEW</sequence>
<dbReference type="Proteomes" id="UP000016646">
    <property type="component" value="Unassembled WGS sequence"/>
</dbReference>
<dbReference type="STRING" id="1125725.HMPREF1325_0749"/>
<proteinExistence type="predicted"/>
<dbReference type="AlphaFoldDB" id="U2MIN9"/>
<organism evidence="2 4">
    <name type="scientific">Treponema socranskii subsp. socranskii VPI DR56BR1116 = ATCC 35536</name>
    <dbReference type="NCBI Taxonomy" id="1125725"/>
    <lineage>
        <taxon>Bacteria</taxon>
        <taxon>Pseudomonadati</taxon>
        <taxon>Spirochaetota</taxon>
        <taxon>Spirochaetia</taxon>
        <taxon>Spirochaetales</taxon>
        <taxon>Treponemataceae</taxon>
        <taxon>Treponema</taxon>
    </lineage>
</organism>
<dbReference type="InterPro" id="IPR031823">
    <property type="entry name" value="TatT"/>
</dbReference>
<dbReference type="Gene3D" id="1.25.40.920">
    <property type="entry name" value="TRAP transporter T-component"/>
    <property type="match status" value="1"/>
</dbReference>
<dbReference type="Proteomes" id="UP000016412">
    <property type="component" value="Unassembled WGS sequence"/>
</dbReference>
<evidence type="ECO:0000313" key="4">
    <source>
        <dbReference type="Proteomes" id="UP000016412"/>
    </source>
</evidence>
<name>U2MIN9_TRESO</name>
<reference evidence="4 5" key="1">
    <citation type="submission" date="2013-08" db="EMBL/GenBank/DDBJ databases">
        <authorList>
            <person name="Durkin A.S."/>
            <person name="Haft D.R."/>
            <person name="McCorrison J."/>
            <person name="Torralba M."/>
            <person name="Gillis M."/>
            <person name="Haft D.H."/>
            <person name="Methe B."/>
            <person name="Sutton G."/>
            <person name="Nelson K.E."/>
        </authorList>
    </citation>
    <scope>NUCLEOTIDE SEQUENCE [LARGE SCALE GENOMIC DNA]</scope>
    <source>
        <strain evidence="3 5">ATCC 35536</strain>
        <strain evidence="2 4">VPI DR56BR1116</strain>
    </source>
</reference>
<feature type="chain" id="PRO_5004631356" evidence="1">
    <location>
        <begin position="30"/>
        <end position="324"/>
    </location>
</feature>
<dbReference type="eggNOG" id="ENOG5032WII">
    <property type="taxonomic scope" value="Bacteria"/>
</dbReference>
<evidence type="ECO:0000313" key="2">
    <source>
        <dbReference type="EMBL" id="ERF59722.1"/>
    </source>
</evidence>
<dbReference type="Pfam" id="PF16811">
    <property type="entry name" value="TAtT"/>
    <property type="match status" value="1"/>
</dbReference>
<dbReference type="PROSITE" id="PS51257">
    <property type="entry name" value="PROKAR_LIPOPROTEIN"/>
    <property type="match status" value="1"/>
</dbReference>
<evidence type="ECO:0000313" key="3">
    <source>
        <dbReference type="EMBL" id="ERK01515.1"/>
    </source>
</evidence>
<dbReference type="EMBL" id="AVQI01000056">
    <property type="protein sequence ID" value="ERK01515.1"/>
    <property type="molecule type" value="Genomic_DNA"/>
</dbReference>
<protein>
    <submittedName>
        <fullName evidence="2 3">Lipoprotein</fullName>
    </submittedName>
</protein>
<dbReference type="PATRIC" id="fig|1125725.3.peg.2348"/>
<dbReference type="InterPro" id="IPR038537">
    <property type="entry name" value="TatT_sf"/>
</dbReference>
<keyword evidence="2" id="KW-0449">Lipoprotein</keyword>
<evidence type="ECO:0000313" key="5">
    <source>
        <dbReference type="Proteomes" id="UP000016646"/>
    </source>
</evidence>
<keyword evidence="5" id="KW-1185">Reference proteome</keyword>
<gene>
    <name evidence="3" type="ORF">HMPREF0860_1432</name>
    <name evidence="2" type="ORF">HMPREF1325_0749</name>
</gene>
<evidence type="ECO:0000256" key="1">
    <source>
        <dbReference type="SAM" id="SignalP"/>
    </source>
</evidence>
<dbReference type="EMBL" id="AUZJ01000061">
    <property type="protein sequence ID" value="ERF59722.1"/>
    <property type="molecule type" value="Genomic_DNA"/>
</dbReference>